<feature type="domain" description="Cell morphogenesis protein C-terminal" evidence="3">
    <location>
        <begin position="1683"/>
        <end position="1928"/>
    </location>
</feature>
<dbReference type="OMA" id="VAMMHID"/>
<dbReference type="eggNOG" id="KOG1825">
    <property type="taxonomic scope" value="Eukaryota"/>
</dbReference>
<feature type="region of interest" description="Disordered" evidence="1">
    <location>
        <begin position="1525"/>
        <end position="1544"/>
    </location>
</feature>
<evidence type="ECO:0000313" key="5">
    <source>
        <dbReference type="EnsemblProtists" id="EKX39081"/>
    </source>
</evidence>
<dbReference type="GO" id="GO:0005938">
    <property type="term" value="C:cell cortex"/>
    <property type="evidence" value="ECO:0007669"/>
    <property type="project" value="TreeGrafter"/>
</dbReference>
<sequence>MANSTQDSLTVLERRIVDGFIEIAEEKIFSAAGLKVPARNEDIHLAFDRCLHNLNTLAKKKLQLVVSLLQRWKRSLFDAVRTTVDDGLFKAHLQTIHEKKDVEHLSKIKSILESSGSNRDVAEIESFGEGLMVDVFATIMESFDGRNLDSQLIDEITDQIVARCQRLESEHDNEVKVLSMICCFRLQSFVSKLRSAILNLQSSEKAEGVDAMFTLALINLTTTLTGMRLVSLFRSVSFNFCSEENVVESVHALKVMTELCKSKSIKFKKTEFRQDLLAILSTCLKDFASSQEKLSLNNKAWGSAIEELWSRCAVMKDKNKYTLSAVPLMAALLPALPADKFDKRASELLTKDIFDVICSSKTAGTFGKVFGKGSSSCEMKLMALESLWTVLSACSGCERSKIPQSCQALHKIKENLPNISKGNTSIAVMQATADLITLFGNDMSYANELKMSQLTAEQNKILSFIGCDWTFEVVTSFLKGDFDQRLVGVFAMQRICVMLSPVAKEEEGTKLYEWRSRWQLFSSPLQNSFTDVLRELDLQVGSISVFPLQHKTKKTSSHSSSSSKPLASKGVIAALSCVPFMEPAMEEEELIALLTRLSANESPTIRSHALSAMARLLLSSLFETLQGEDDVSRAARRMKRLLESLASSCLELFFCVHAIFEERLSDVMVMLMHVNEFAGVSSLSASWEEDSLVDDLVDMLEALGVVALAHRSSDVRRLGMKVMWMTRSLFGGRRRQDSAINCLMTCFQEGRNFRLKLKSITDLSRYAEEEHEKGREDEILRCLDAFSQDESLLEMFAWSDMMCEAASSLSCRKKLFARYVGEVCTRRFFELSKEYETKKSGDEIPRGFWREWMCCAVMAIAGGEGGGAWSQFRLFDHKGAHKKHDVIVQLAAHLKDPLDDQASYMFEFVLGKSSGMEEVAAATLSNIKVIDEPKMKKKAKTSVILLRRLRLYSSLAAQMLRFPLTQDAKQQAERLLLVVQDAVGYLATASEEKRMVLLLPLCKFVVFAAPLLDLHASPSAWSPELRRKLFDYLCMLDPSKTQEGARTHLPHLFDFSGGDVIVLPKLWALSSLLAGPSFELSEDSERELCSRRREGEQEEAGGTKRWINDSLCHAALLQQQCGKLALHHHLLGDPTGKQWSIQCVHLSSSWLSSCHFDVLASSILAGKVSLPEEEIIVSFILMIGDEREETRRHAAELLARTCEQLDPLARMTWTSRSSSISKSETYGTRVMSAGDRMELRRRASSHVASLCSLGDRGDVIRRVSSSFLARLFQLQRMAREEHILQRTRALLLALSAWMSVLDLAALGGDADALLTDLLFLFDGISDSMQEEKLNLWKALTSVPGNRKTFILLLLRLLSSGKFDPQGNDRVLKQVHCAAAGACGSSGIEVILLLCDLLRVSPHPLSSQAQLNPSLHVNAAFLGKQEEDEEADVEEEETSGVKRSSVIILLAGIINKFARCEQEDWNLLREKSAILLHTCVCGLQDTSSTCLQSSCKFVLVSLMRILMRSPSPRSSTSNLFRIVSPEEEGDWSGEERGKGEDGQEEVNRHSAIESIASSVFEASAAGEGDLHLLESFLDLKLNRVLEAVGMSDSLDLRQAWAQEALNSAVCSGREADGGLQLSKSLTIFRRLRAEVQCQDVLRMLKLLSSLLSRSPGSLQQQLDCVKTLQFMASSMPSSKLLLVPELFWSSIALLFSLNEDVYCSGVSLMLQILHSYDLRDSCTQNILFAHSPQDWNPPYEGIKPLLLKGICSEKSYDACSRLLLKVMNLSGGILLDTTPRHSILCVVVQLPKVLSGDQLGSEDNRETMNELSIACKNRGFTRLADVLARFPSFQDPRAFIQDLRAPLASSIATVSGAGRNNFESEVTHMLVAMLNKGPVRMRRASIMLVSMLLQEGTFARAVEEARTELGNALLSQTSGAYSQEADEALLTLIGS</sequence>
<keyword evidence="6" id="KW-1185">Reference proteome</keyword>
<dbReference type="GO" id="GO:0030427">
    <property type="term" value="C:site of polarized growth"/>
    <property type="evidence" value="ECO:0007669"/>
    <property type="project" value="TreeGrafter"/>
</dbReference>
<dbReference type="PANTHER" id="PTHR12295">
    <property type="entry name" value="FURRY-RELATED"/>
    <property type="match status" value="1"/>
</dbReference>
<dbReference type="PANTHER" id="PTHR12295:SF30">
    <property type="entry name" value="PROTEIN FURRY"/>
    <property type="match status" value="1"/>
</dbReference>
<reference evidence="5" key="3">
    <citation type="submission" date="2016-03" db="UniProtKB">
        <authorList>
            <consortium name="EnsemblProtists"/>
        </authorList>
    </citation>
    <scope>IDENTIFICATION</scope>
</reference>
<evidence type="ECO:0000256" key="1">
    <source>
        <dbReference type="SAM" id="MobiDB-lite"/>
    </source>
</evidence>
<feature type="domain" description="Cell morphogenesis protein N-terminal" evidence="2">
    <location>
        <begin position="229"/>
        <end position="351"/>
    </location>
</feature>
<dbReference type="Pfam" id="PF14222">
    <property type="entry name" value="MOR2-PAG1_N"/>
    <property type="match status" value="1"/>
</dbReference>
<reference evidence="6" key="2">
    <citation type="submission" date="2012-11" db="EMBL/GenBank/DDBJ databases">
        <authorList>
            <person name="Kuo A."/>
            <person name="Curtis B.A."/>
            <person name="Tanifuji G."/>
            <person name="Burki F."/>
            <person name="Gruber A."/>
            <person name="Irimia M."/>
            <person name="Maruyama S."/>
            <person name="Arias M.C."/>
            <person name="Ball S.G."/>
            <person name="Gile G.H."/>
            <person name="Hirakawa Y."/>
            <person name="Hopkins J.F."/>
            <person name="Rensing S.A."/>
            <person name="Schmutz J."/>
            <person name="Symeonidi A."/>
            <person name="Elias M."/>
            <person name="Eveleigh R.J."/>
            <person name="Herman E.K."/>
            <person name="Klute M.J."/>
            <person name="Nakayama T."/>
            <person name="Obornik M."/>
            <person name="Reyes-Prieto A."/>
            <person name="Armbrust E.V."/>
            <person name="Aves S.J."/>
            <person name="Beiko R.G."/>
            <person name="Coutinho P."/>
            <person name="Dacks J.B."/>
            <person name="Durnford D.G."/>
            <person name="Fast N.M."/>
            <person name="Green B.R."/>
            <person name="Grisdale C."/>
            <person name="Hempe F."/>
            <person name="Henrissat B."/>
            <person name="Hoppner M.P."/>
            <person name="Ishida K.-I."/>
            <person name="Kim E."/>
            <person name="Koreny L."/>
            <person name="Kroth P.G."/>
            <person name="Liu Y."/>
            <person name="Malik S.-B."/>
            <person name="Maier U.G."/>
            <person name="McRose D."/>
            <person name="Mock T."/>
            <person name="Neilson J.A."/>
            <person name="Onodera N.T."/>
            <person name="Poole A.M."/>
            <person name="Pritham E.J."/>
            <person name="Richards T.A."/>
            <person name="Rocap G."/>
            <person name="Roy S.W."/>
            <person name="Sarai C."/>
            <person name="Schaack S."/>
            <person name="Shirato S."/>
            <person name="Slamovits C.H."/>
            <person name="Spencer D.F."/>
            <person name="Suzuki S."/>
            <person name="Worden A.Z."/>
            <person name="Zauner S."/>
            <person name="Barry K."/>
            <person name="Bell C."/>
            <person name="Bharti A.K."/>
            <person name="Crow J.A."/>
            <person name="Grimwood J."/>
            <person name="Kramer R."/>
            <person name="Lindquist E."/>
            <person name="Lucas S."/>
            <person name="Salamov A."/>
            <person name="McFadden G.I."/>
            <person name="Lane C.E."/>
            <person name="Keeling P.J."/>
            <person name="Gray M.W."/>
            <person name="Grigoriev I.V."/>
            <person name="Archibald J.M."/>
        </authorList>
    </citation>
    <scope>NUCLEOTIDE SEQUENCE</scope>
    <source>
        <strain evidence="6">CCMP2712</strain>
    </source>
</reference>
<dbReference type="RefSeq" id="XP_005826061.1">
    <property type="nucleotide sequence ID" value="XM_005826004.1"/>
</dbReference>
<accession>L1IS34</accession>
<dbReference type="Proteomes" id="UP000011087">
    <property type="component" value="Unassembled WGS sequence"/>
</dbReference>
<dbReference type="STRING" id="905079.L1IS34"/>
<evidence type="ECO:0000313" key="4">
    <source>
        <dbReference type="EMBL" id="EKX39081.1"/>
    </source>
</evidence>
<dbReference type="GeneID" id="17295916"/>
<evidence type="ECO:0000259" key="3">
    <source>
        <dbReference type="Pfam" id="PF14225"/>
    </source>
</evidence>
<dbReference type="InterPro" id="IPR016024">
    <property type="entry name" value="ARM-type_fold"/>
</dbReference>
<dbReference type="OrthoDB" id="1693948at2759"/>
<name>L1IS34_GUITC</name>
<dbReference type="SUPFAM" id="SSF48371">
    <property type="entry name" value="ARM repeat"/>
    <property type="match status" value="1"/>
</dbReference>
<reference evidence="4 6" key="1">
    <citation type="journal article" date="2012" name="Nature">
        <title>Algal genomes reveal evolutionary mosaicism and the fate of nucleomorphs.</title>
        <authorList>
            <consortium name="DOE Joint Genome Institute"/>
            <person name="Curtis B.A."/>
            <person name="Tanifuji G."/>
            <person name="Burki F."/>
            <person name="Gruber A."/>
            <person name="Irimia M."/>
            <person name="Maruyama S."/>
            <person name="Arias M.C."/>
            <person name="Ball S.G."/>
            <person name="Gile G.H."/>
            <person name="Hirakawa Y."/>
            <person name="Hopkins J.F."/>
            <person name="Kuo A."/>
            <person name="Rensing S.A."/>
            <person name="Schmutz J."/>
            <person name="Symeonidi A."/>
            <person name="Elias M."/>
            <person name="Eveleigh R.J."/>
            <person name="Herman E.K."/>
            <person name="Klute M.J."/>
            <person name="Nakayama T."/>
            <person name="Obornik M."/>
            <person name="Reyes-Prieto A."/>
            <person name="Armbrust E.V."/>
            <person name="Aves S.J."/>
            <person name="Beiko R.G."/>
            <person name="Coutinho P."/>
            <person name="Dacks J.B."/>
            <person name="Durnford D.G."/>
            <person name="Fast N.M."/>
            <person name="Green B.R."/>
            <person name="Grisdale C.J."/>
            <person name="Hempel F."/>
            <person name="Henrissat B."/>
            <person name="Hoppner M.P."/>
            <person name="Ishida K."/>
            <person name="Kim E."/>
            <person name="Koreny L."/>
            <person name="Kroth P.G."/>
            <person name="Liu Y."/>
            <person name="Malik S.B."/>
            <person name="Maier U.G."/>
            <person name="McRose D."/>
            <person name="Mock T."/>
            <person name="Neilson J.A."/>
            <person name="Onodera N.T."/>
            <person name="Poole A.M."/>
            <person name="Pritham E.J."/>
            <person name="Richards T.A."/>
            <person name="Rocap G."/>
            <person name="Roy S.W."/>
            <person name="Sarai C."/>
            <person name="Schaack S."/>
            <person name="Shirato S."/>
            <person name="Slamovits C.H."/>
            <person name="Spencer D.F."/>
            <person name="Suzuki S."/>
            <person name="Worden A.Z."/>
            <person name="Zauner S."/>
            <person name="Barry K."/>
            <person name="Bell C."/>
            <person name="Bharti A.K."/>
            <person name="Crow J.A."/>
            <person name="Grimwood J."/>
            <person name="Kramer R."/>
            <person name="Lindquist E."/>
            <person name="Lucas S."/>
            <person name="Salamov A."/>
            <person name="McFadden G.I."/>
            <person name="Lane C.E."/>
            <person name="Keeling P.J."/>
            <person name="Gray M.W."/>
            <person name="Grigoriev I.V."/>
            <person name="Archibald J.M."/>
        </authorList>
    </citation>
    <scope>NUCLEOTIDE SEQUENCE</scope>
    <source>
        <strain evidence="4 6">CCMP2712</strain>
    </source>
</reference>
<evidence type="ECO:0000313" key="6">
    <source>
        <dbReference type="Proteomes" id="UP000011087"/>
    </source>
</evidence>
<proteinExistence type="predicted"/>
<evidence type="ECO:0000259" key="2">
    <source>
        <dbReference type="Pfam" id="PF14222"/>
    </source>
</evidence>
<protein>
    <submittedName>
        <fullName evidence="4 5">Uncharacterized protein</fullName>
    </submittedName>
</protein>
<feature type="compositionally biased region" description="Basic and acidic residues" evidence="1">
    <location>
        <begin position="1532"/>
        <end position="1544"/>
    </location>
</feature>
<dbReference type="PaxDb" id="55529-EKX39081"/>
<dbReference type="InterPro" id="IPR025481">
    <property type="entry name" value="Cell_Morphogen_C"/>
</dbReference>
<dbReference type="GO" id="GO:0000902">
    <property type="term" value="P:cell morphogenesis"/>
    <property type="evidence" value="ECO:0007669"/>
    <property type="project" value="InterPro"/>
</dbReference>
<dbReference type="InterPro" id="IPR039867">
    <property type="entry name" value="Furry/Tao3/Mor2"/>
</dbReference>
<dbReference type="InterPro" id="IPR025614">
    <property type="entry name" value="Cell_morpho_N"/>
</dbReference>
<dbReference type="KEGG" id="gtt:GUITHDRAFT_143695"/>
<dbReference type="HOGENOM" id="CLU_235140_0_0_1"/>
<dbReference type="EnsemblProtists" id="EKX39081">
    <property type="protein sequence ID" value="EKX39081"/>
    <property type="gene ID" value="GUITHDRAFT_143695"/>
</dbReference>
<gene>
    <name evidence="4" type="ORF">GUITHDRAFT_143695</name>
</gene>
<dbReference type="Pfam" id="PF14225">
    <property type="entry name" value="MOR2-PAG1_C"/>
    <property type="match status" value="1"/>
</dbReference>
<organism evidence="4">
    <name type="scientific">Guillardia theta (strain CCMP2712)</name>
    <name type="common">Cryptophyte</name>
    <dbReference type="NCBI Taxonomy" id="905079"/>
    <lineage>
        <taxon>Eukaryota</taxon>
        <taxon>Cryptophyceae</taxon>
        <taxon>Pyrenomonadales</taxon>
        <taxon>Geminigeraceae</taxon>
        <taxon>Guillardia</taxon>
    </lineage>
</organism>
<dbReference type="EMBL" id="JH993042">
    <property type="protein sequence ID" value="EKX39081.1"/>
    <property type="molecule type" value="Genomic_DNA"/>
</dbReference>